<proteinExistence type="predicted"/>
<sequence length="96" mass="10755">MKQRLITWLAQAAKAAGTDPLQDRGIRISLTLQYLLRNVPFEVVKTKGRWASNTPQASCIHGSMPRSWHPICKPLLPSTKNSFVSPCPECTNSFFL</sequence>
<keyword evidence="2" id="KW-1185">Reference proteome</keyword>
<organism evidence="1 2">
    <name type="scientific">Rhizopogon vinicolor AM-OR11-026</name>
    <dbReference type="NCBI Taxonomy" id="1314800"/>
    <lineage>
        <taxon>Eukaryota</taxon>
        <taxon>Fungi</taxon>
        <taxon>Dikarya</taxon>
        <taxon>Basidiomycota</taxon>
        <taxon>Agaricomycotina</taxon>
        <taxon>Agaricomycetes</taxon>
        <taxon>Agaricomycetidae</taxon>
        <taxon>Boletales</taxon>
        <taxon>Suillineae</taxon>
        <taxon>Rhizopogonaceae</taxon>
        <taxon>Rhizopogon</taxon>
    </lineage>
</organism>
<feature type="non-terminal residue" evidence="1">
    <location>
        <position position="96"/>
    </location>
</feature>
<name>A0A1B7MD23_9AGAM</name>
<gene>
    <name evidence="1" type="ORF">K503DRAFT_228582</name>
</gene>
<evidence type="ECO:0000313" key="2">
    <source>
        <dbReference type="Proteomes" id="UP000092154"/>
    </source>
</evidence>
<dbReference type="STRING" id="1314800.A0A1B7MD23"/>
<dbReference type="EMBL" id="KV450379">
    <property type="protein sequence ID" value="OAX30500.1"/>
    <property type="molecule type" value="Genomic_DNA"/>
</dbReference>
<accession>A0A1B7MD23</accession>
<dbReference type="InParanoid" id="A0A1B7MD23"/>
<dbReference type="AlphaFoldDB" id="A0A1B7MD23"/>
<evidence type="ECO:0000313" key="1">
    <source>
        <dbReference type="EMBL" id="OAX30500.1"/>
    </source>
</evidence>
<protein>
    <submittedName>
        <fullName evidence="1">Uncharacterized protein</fullName>
    </submittedName>
</protein>
<dbReference type="Proteomes" id="UP000092154">
    <property type="component" value="Unassembled WGS sequence"/>
</dbReference>
<dbReference type="OrthoDB" id="2678913at2759"/>
<reference evidence="1 2" key="1">
    <citation type="submission" date="2016-06" db="EMBL/GenBank/DDBJ databases">
        <title>Comparative genomics of the ectomycorrhizal sister species Rhizopogon vinicolor and Rhizopogon vesiculosus (Basidiomycota: Boletales) reveals a divergence of the mating type B locus.</title>
        <authorList>
            <consortium name="DOE Joint Genome Institute"/>
            <person name="Mujic A.B."/>
            <person name="Kuo A."/>
            <person name="Tritt A."/>
            <person name="Lipzen A."/>
            <person name="Chen C."/>
            <person name="Johnson J."/>
            <person name="Sharma A."/>
            <person name="Barry K."/>
            <person name="Grigoriev I.V."/>
            <person name="Spatafora J.W."/>
        </authorList>
    </citation>
    <scope>NUCLEOTIDE SEQUENCE [LARGE SCALE GENOMIC DNA]</scope>
    <source>
        <strain evidence="1 2">AM-OR11-026</strain>
    </source>
</reference>